<gene>
    <name evidence="2" type="ORF">CLV47_101205</name>
</gene>
<keyword evidence="3" id="KW-1185">Reference proteome</keyword>
<dbReference type="AlphaFoldDB" id="A0A2T1A658"/>
<dbReference type="RefSeq" id="WP_106347135.1">
    <property type="nucleotide sequence ID" value="NZ_PVUE01000001.1"/>
</dbReference>
<dbReference type="OrthoDB" id="3297181at2"/>
<name>A0A2T1A658_9ACTN</name>
<feature type="transmembrane region" description="Helical" evidence="1">
    <location>
        <begin position="75"/>
        <end position="95"/>
    </location>
</feature>
<evidence type="ECO:0008006" key="4">
    <source>
        <dbReference type="Google" id="ProtNLM"/>
    </source>
</evidence>
<proteinExistence type="predicted"/>
<evidence type="ECO:0000313" key="3">
    <source>
        <dbReference type="Proteomes" id="UP000237752"/>
    </source>
</evidence>
<keyword evidence="1" id="KW-0472">Membrane</keyword>
<reference evidence="2 3" key="1">
    <citation type="submission" date="2018-03" db="EMBL/GenBank/DDBJ databases">
        <title>Genomic Encyclopedia of Archaeal and Bacterial Type Strains, Phase II (KMG-II): from individual species to whole genera.</title>
        <authorList>
            <person name="Goeker M."/>
        </authorList>
    </citation>
    <scope>NUCLEOTIDE SEQUENCE [LARGE SCALE GENOMIC DNA]</scope>
    <source>
        <strain evidence="2 3">DSM 100065</strain>
    </source>
</reference>
<feature type="transmembrane region" description="Helical" evidence="1">
    <location>
        <begin position="12"/>
        <end position="30"/>
    </location>
</feature>
<keyword evidence="1" id="KW-0812">Transmembrane</keyword>
<evidence type="ECO:0000256" key="1">
    <source>
        <dbReference type="SAM" id="Phobius"/>
    </source>
</evidence>
<comment type="caution">
    <text evidence="2">The sequence shown here is derived from an EMBL/GenBank/DDBJ whole genome shotgun (WGS) entry which is preliminary data.</text>
</comment>
<evidence type="ECO:0000313" key="2">
    <source>
        <dbReference type="EMBL" id="PRZ44081.1"/>
    </source>
</evidence>
<dbReference type="EMBL" id="PVUE01000001">
    <property type="protein sequence ID" value="PRZ44081.1"/>
    <property type="molecule type" value="Genomic_DNA"/>
</dbReference>
<keyword evidence="1" id="KW-1133">Transmembrane helix</keyword>
<feature type="transmembrane region" description="Helical" evidence="1">
    <location>
        <begin position="115"/>
        <end position="134"/>
    </location>
</feature>
<protein>
    <recommendedName>
        <fullName evidence="4">Integral membrane protein</fullName>
    </recommendedName>
</protein>
<feature type="transmembrane region" description="Helical" evidence="1">
    <location>
        <begin position="50"/>
        <end position="68"/>
    </location>
</feature>
<organism evidence="2 3">
    <name type="scientific">Antricoccus suffuscus</name>
    <dbReference type="NCBI Taxonomy" id="1629062"/>
    <lineage>
        <taxon>Bacteria</taxon>
        <taxon>Bacillati</taxon>
        <taxon>Actinomycetota</taxon>
        <taxon>Actinomycetes</taxon>
        <taxon>Geodermatophilales</taxon>
        <taxon>Antricoccaceae</taxon>
        <taxon>Antricoccus</taxon>
    </lineage>
</organism>
<dbReference type="Proteomes" id="UP000237752">
    <property type="component" value="Unassembled WGS sequence"/>
</dbReference>
<accession>A0A2T1A658</accession>
<sequence length="139" mass="14469">MSRHAGARTSPVELVLRVLVVATLTVDAVVHLRLAGMYQAAASGGVGEGTLFRVEAVLAILSALFVAARGSKAAYAAAFVVTLGGLVVVLLYRYVNVPAFGPIPAMYEPVWFFQKSLSAVAQGVGAVAAAAGFVHTRRR</sequence>